<evidence type="ECO:0000256" key="8">
    <source>
        <dbReference type="ARBA" id="ARBA00022882"/>
    </source>
</evidence>
<keyword evidence="5" id="KW-0107">Calcium channel</keyword>
<keyword evidence="12" id="KW-0325">Glycoprotein</keyword>
<dbReference type="Gene3D" id="1.10.287.70">
    <property type="match status" value="1"/>
</dbReference>
<dbReference type="InterPro" id="IPR005821">
    <property type="entry name" value="Ion_trans_dom"/>
</dbReference>
<dbReference type="EMBL" id="CAXAMN010015113">
    <property type="protein sequence ID" value="CAK9045021.1"/>
    <property type="molecule type" value="Genomic_DNA"/>
</dbReference>
<dbReference type="InterPro" id="IPR002048">
    <property type="entry name" value="EF_hand_dom"/>
</dbReference>
<evidence type="ECO:0000256" key="2">
    <source>
        <dbReference type="ARBA" id="ARBA00022448"/>
    </source>
</evidence>
<evidence type="ECO:0000259" key="16">
    <source>
        <dbReference type="PROSITE" id="PS50222"/>
    </source>
</evidence>
<evidence type="ECO:0000256" key="14">
    <source>
        <dbReference type="SAM" id="MobiDB-lite"/>
    </source>
</evidence>
<dbReference type="Proteomes" id="UP001642484">
    <property type="component" value="Unassembled WGS sequence"/>
</dbReference>
<keyword evidence="9 15" id="KW-1133">Transmembrane helix</keyword>
<evidence type="ECO:0000313" key="18">
    <source>
        <dbReference type="EMBL" id="CAK9045021.1"/>
    </source>
</evidence>
<dbReference type="SMART" id="SM00054">
    <property type="entry name" value="EFh"/>
    <property type="match status" value="2"/>
</dbReference>
<evidence type="ECO:0000256" key="11">
    <source>
        <dbReference type="ARBA" id="ARBA00023136"/>
    </source>
</evidence>
<feature type="transmembrane region" description="Helical" evidence="15">
    <location>
        <begin position="198"/>
        <end position="218"/>
    </location>
</feature>
<evidence type="ECO:0000313" key="19">
    <source>
        <dbReference type="Proteomes" id="UP001642484"/>
    </source>
</evidence>
<organism evidence="18 19">
    <name type="scientific">Durusdinium trenchii</name>
    <dbReference type="NCBI Taxonomy" id="1381693"/>
    <lineage>
        <taxon>Eukaryota</taxon>
        <taxon>Sar</taxon>
        <taxon>Alveolata</taxon>
        <taxon>Dinophyceae</taxon>
        <taxon>Suessiales</taxon>
        <taxon>Symbiodiniaceae</taxon>
        <taxon>Durusdinium</taxon>
    </lineage>
</organism>
<feature type="domain" description="EF-hand" evidence="16">
    <location>
        <begin position="504"/>
        <end position="539"/>
    </location>
</feature>
<evidence type="ECO:0000256" key="5">
    <source>
        <dbReference type="ARBA" id="ARBA00022673"/>
    </source>
</evidence>
<dbReference type="Pfam" id="PF13499">
    <property type="entry name" value="EF-hand_7"/>
    <property type="match status" value="1"/>
</dbReference>
<dbReference type="EMBL" id="CAXAMN010014780">
    <property type="protein sequence ID" value="CAK9044268.1"/>
    <property type="molecule type" value="Genomic_DNA"/>
</dbReference>
<accession>A0ABP0M1X0</accession>
<proteinExistence type="predicted"/>
<gene>
    <name evidence="17" type="ORF">CCMP2556_LOCUS23319</name>
    <name evidence="18" type="ORF">CCMP2556_LOCUS23595</name>
</gene>
<keyword evidence="3" id="KW-0597">Phosphoprotein</keyword>
<evidence type="ECO:0000256" key="10">
    <source>
        <dbReference type="ARBA" id="ARBA00023065"/>
    </source>
</evidence>
<feature type="region of interest" description="Disordered" evidence="14">
    <location>
        <begin position="117"/>
        <end position="144"/>
    </location>
</feature>
<dbReference type="SUPFAM" id="SSF47473">
    <property type="entry name" value="EF-hand"/>
    <property type="match status" value="1"/>
</dbReference>
<dbReference type="PROSITE" id="PS00018">
    <property type="entry name" value="EF_HAND_1"/>
    <property type="match status" value="2"/>
</dbReference>
<keyword evidence="11 15" id="KW-0472">Membrane</keyword>
<sequence length="573" mass="64393">MSTSQTSIEELSDAILRRADERLGDLCRNICRQVTVELEIAAASLVRKVQENEPIHDSAVTWPTWPNAASRRAPTMAWAEPVQKTTSEYEPRLVDYPLPLSTSRALLELQDEGAELPTIASPGSHAPTKCQVAPSSEGAQEDKDGEGFKHLQRSMTKGSKKAGTSGAAERIFGLVPQTSMDEQSTTAMSGWRLRMRKVIRNSWFDCFVMSMVLLHSLLTGIETHVMSTSDSLNPGPVYTVLNLLFCILFAVEVSLRLYVYRLRFFTMYGCAWNILDLIVTLFHCFEEFGSLVATATATTEIELTNSSILRTIRILRGIKVMRLVRFIRYAEELQLIVSCLILSFRTFLWSIGLLLMTFYVMAIYTTQAAKLHRLEFPESLANTALERWWGGIFTSMLSVLQALSGGVDWNDIVQPLITISPAFAVLFIVYLGFCFFALMNVITGTYVETVSRQASDLKTRSQILQARRVFQAIDQDHSGFISLEEIRSQTATAVVLDFFESVDVDPSEAQYLLEVLDMDGSGTINFEEFLHGTLRLNSSARAADLLLVAREMKRFFKHSNLELQLIKKHLGIR</sequence>
<dbReference type="PANTHER" id="PTHR45628">
    <property type="entry name" value="VOLTAGE-DEPENDENT CALCIUM CHANNEL TYPE A SUBUNIT ALPHA-1"/>
    <property type="match status" value="1"/>
</dbReference>
<evidence type="ECO:0000256" key="1">
    <source>
        <dbReference type="ARBA" id="ARBA00004141"/>
    </source>
</evidence>
<dbReference type="Pfam" id="PF00520">
    <property type="entry name" value="Ion_trans"/>
    <property type="match status" value="1"/>
</dbReference>
<dbReference type="InterPro" id="IPR011992">
    <property type="entry name" value="EF-hand-dom_pair"/>
</dbReference>
<keyword evidence="13" id="KW-0407">Ion channel</keyword>
<evidence type="ECO:0000256" key="6">
    <source>
        <dbReference type="ARBA" id="ARBA00022692"/>
    </source>
</evidence>
<protein>
    <recommendedName>
        <fullName evidence="16">EF-hand domain-containing protein</fullName>
    </recommendedName>
</protein>
<keyword evidence="7" id="KW-0106">Calcium</keyword>
<dbReference type="InterPro" id="IPR050599">
    <property type="entry name" value="VDCC_alpha-1_subunit"/>
</dbReference>
<feature type="domain" description="EF-hand" evidence="16">
    <location>
        <begin position="461"/>
        <end position="496"/>
    </location>
</feature>
<keyword evidence="6 15" id="KW-0812">Transmembrane</keyword>
<dbReference type="SUPFAM" id="SSF81324">
    <property type="entry name" value="Voltage-gated potassium channels"/>
    <property type="match status" value="1"/>
</dbReference>
<comment type="subcellular location">
    <subcellularLocation>
        <location evidence="1">Membrane</location>
        <topology evidence="1">Multi-pass membrane protein</topology>
    </subcellularLocation>
</comment>
<dbReference type="InterPro" id="IPR018247">
    <property type="entry name" value="EF_Hand_1_Ca_BS"/>
</dbReference>
<evidence type="ECO:0000256" key="12">
    <source>
        <dbReference type="ARBA" id="ARBA00023180"/>
    </source>
</evidence>
<reference evidence="18 19" key="1">
    <citation type="submission" date="2024-02" db="EMBL/GenBank/DDBJ databases">
        <authorList>
            <person name="Chen Y."/>
            <person name="Shah S."/>
            <person name="Dougan E. K."/>
            <person name="Thang M."/>
            <person name="Chan C."/>
        </authorList>
    </citation>
    <scope>NUCLEOTIDE SEQUENCE [LARGE SCALE GENOMIC DNA]</scope>
</reference>
<evidence type="ECO:0000256" key="7">
    <source>
        <dbReference type="ARBA" id="ARBA00022837"/>
    </source>
</evidence>
<keyword evidence="8" id="KW-0851">Voltage-gated channel</keyword>
<keyword evidence="4" id="KW-0109">Calcium transport</keyword>
<dbReference type="PROSITE" id="PS50222">
    <property type="entry name" value="EF_HAND_2"/>
    <property type="match status" value="2"/>
</dbReference>
<evidence type="ECO:0000256" key="4">
    <source>
        <dbReference type="ARBA" id="ARBA00022568"/>
    </source>
</evidence>
<evidence type="ECO:0000313" key="17">
    <source>
        <dbReference type="EMBL" id="CAK9044268.1"/>
    </source>
</evidence>
<dbReference type="CDD" id="cd00051">
    <property type="entry name" value="EFh"/>
    <property type="match status" value="1"/>
</dbReference>
<dbReference type="Gene3D" id="1.10.238.10">
    <property type="entry name" value="EF-hand"/>
    <property type="match status" value="1"/>
</dbReference>
<keyword evidence="2" id="KW-0813">Transport</keyword>
<name>A0ABP0M1X0_9DINO</name>
<evidence type="ECO:0000256" key="9">
    <source>
        <dbReference type="ARBA" id="ARBA00022989"/>
    </source>
</evidence>
<keyword evidence="19" id="KW-1185">Reference proteome</keyword>
<keyword evidence="10" id="KW-0406">Ion transport</keyword>
<evidence type="ECO:0000256" key="3">
    <source>
        <dbReference type="ARBA" id="ARBA00022553"/>
    </source>
</evidence>
<comment type="caution">
    <text evidence="18">The sequence shown here is derived from an EMBL/GenBank/DDBJ whole genome shotgun (WGS) entry which is preliminary data.</text>
</comment>
<evidence type="ECO:0000256" key="13">
    <source>
        <dbReference type="ARBA" id="ARBA00023303"/>
    </source>
</evidence>
<dbReference type="InterPro" id="IPR027359">
    <property type="entry name" value="Volt_channel_dom_sf"/>
</dbReference>
<dbReference type="Gene3D" id="1.20.120.350">
    <property type="entry name" value="Voltage-gated potassium channels. Chain C"/>
    <property type="match status" value="1"/>
</dbReference>
<evidence type="ECO:0000256" key="15">
    <source>
        <dbReference type="SAM" id="Phobius"/>
    </source>
</evidence>
<feature type="transmembrane region" description="Helical" evidence="15">
    <location>
        <begin position="238"/>
        <end position="259"/>
    </location>
</feature>
<feature type="transmembrane region" description="Helical" evidence="15">
    <location>
        <begin position="419"/>
        <end position="442"/>
    </location>
</feature>
<feature type="transmembrane region" description="Helical" evidence="15">
    <location>
        <begin position="349"/>
        <end position="367"/>
    </location>
</feature>
<dbReference type="PANTHER" id="PTHR45628:SF7">
    <property type="entry name" value="VOLTAGE-DEPENDENT CALCIUM CHANNEL TYPE A SUBUNIT ALPHA-1"/>
    <property type="match status" value="1"/>
</dbReference>